<dbReference type="EMBL" id="JABFUD020000005">
    <property type="protein sequence ID" value="KAI5079489.1"/>
    <property type="molecule type" value="Genomic_DNA"/>
</dbReference>
<dbReference type="InterPro" id="IPR035892">
    <property type="entry name" value="C2_domain_sf"/>
</dbReference>
<dbReference type="Pfam" id="PF00168">
    <property type="entry name" value="C2"/>
    <property type="match status" value="1"/>
</dbReference>
<evidence type="ECO:0000259" key="2">
    <source>
        <dbReference type="PROSITE" id="PS50004"/>
    </source>
</evidence>
<evidence type="ECO:0000313" key="4">
    <source>
        <dbReference type="Proteomes" id="UP000886520"/>
    </source>
</evidence>
<reference evidence="3 4" key="1">
    <citation type="submission" date="2021-01" db="EMBL/GenBank/DDBJ databases">
        <title>Adiantum capillus-veneris genome.</title>
        <authorList>
            <person name="Fang Y."/>
            <person name="Liao Q."/>
        </authorList>
    </citation>
    <scope>NUCLEOTIDE SEQUENCE [LARGE SCALE GENOMIC DNA]</scope>
    <source>
        <strain evidence="3">H3</strain>
        <tissue evidence="3">Leaf</tissue>
    </source>
</reference>
<dbReference type="OrthoDB" id="419768at2759"/>
<dbReference type="SMART" id="SM00239">
    <property type="entry name" value="C2"/>
    <property type="match status" value="1"/>
</dbReference>
<protein>
    <recommendedName>
        <fullName evidence="2">C2 domain-containing protein</fullName>
    </recommendedName>
</protein>
<gene>
    <name evidence="3" type="ORF">GOP47_0004968</name>
</gene>
<keyword evidence="4" id="KW-1185">Reference proteome</keyword>
<proteinExistence type="predicted"/>
<dbReference type="InterPro" id="IPR000008">
    <property type="entry name" value="C2_dom"/>
</dbReference>
<dbReference type="Gene3D" id="2.60.40.150">
    <property type="entry name" value="C2 domain"/>
    <property type="match status" value="1"/>
</dbReference>
<evidence type="ECO:0000256" key="1">
    <source>
        <dbReference type="SAM" id="MobiDB-lite"/>
    </source>
</evidence>
<dbReference type="Proteomes" id="UP000886520">
    <property type="component" value="Chromosome 5"/>
</dbReference>
<comment type="caution">
    <text evidence="3">The sequence shown here is derived from an EMBL/GenBank/DDBJ whole genome shotgun (WGS) entry which is preliminary data.</text>
</comment>
<feature type="domain" description="C2" evidence="2">
    <location>
        <begin position="1"/>
        <end position="106"/>
    </location>
</feature>
<dbReference type="AlphaFoldDB" id="A0A9D4V4P2"/>
<sequence>MVTVDISPTRHETRARGNSGYYETHPRGKWGHFSNKMAREHKSKTIHDGGKSPVWNESFLFEIPDGPQELDIHMFDQKKHGSDEAMGSVNIPLIKLFGERQIAPALTRFNDPMASLRGSLRFIMASSMSISLKLMVHWTVILLGNPIHMPPFTAIKKSRGAAFAMCLIWIGLSLELIHSLEHYFDPVVLCLTSSSEMVDSRSMLVCTELRRDPFVHFLPVIVRSTFGSSDSKIFLAPTPHPNCCFRARTCHIC</sequence>
<feature type="region of interest" description="Disordered" evidence="1">
    <location>
        <begin position="1"/>
        <end position="25"/>
    </location>
</feature>
<organism evidence="3 4">
    <name type="scientific">Adiantum capillus-veneris</name>
    <name type="common">Maidenhair fern</name>
    <dbReference type="NCBI Taxonomy" id="13818"/>
    <lineage>
        <taxon>Eukaryota</taxon>
        <taxon>Viridiplantae</taxon>
        <taxon>Streptophyta</taxon>
        <taxon>Embryophyta</taxon>
        <taxon>Tracheophyta</taxon>
        <taxon>Polypodiopsida</taxon>
        <taxon>Polypodiidae</taxon>
        <taxon>Polypodiales</taxon>
        <taxon>Pteridineae</taxon>
        <taxon>Pteridaceae</taxon>
        <taxon>Vittarioideae</taxon>
        <taxon>Adiantum</taxon>
    </lineage>
</organism>
<accession>A0A9D4V4P2</accession>
<dbReference type="PROSITE" id="PS50004">
    <property type="entry name" value="C2"/>
    <property type="match status" value="1"/>
</dbReference>
<dbReference type="CDD" id="cd00030">
    <property type="entry name" value="C2"/>
    <property type="match status" value="1"/>
</dbReference>
<name>A0A9D4V4P2_ADICA</name>
<dbReference type="SUPFAM" id="SSF49562">
    <property type="entry name" value="C2 domain (Calcium/lipid-binding domain, CaLB)"/>
    <property type="match status" value="1"/>
</dbReference>
<evidence type="ECO:0000313" key="3">
    <source>
        <dbReference type="EMBL" id="KAI5079489.1"/>
    </source>
</evidence>